<dbReference type="PANTHER" id="PTHR43297:SF2">
    <property type="entry name" value="DIPEPTIDE TRANSPORT ATP-BINDING PROTEIN DPPD"/>
    <property type="match status" value="1"/>
</dbReference>
<dbReference type="PROSITE" id="PS50893">
    <property type="entry name" value="ABC_TRANSPORTER_2"/>
    <property type="match status" value="1"/>
</dbReference>
<dbReference type="InterPro" id="IPR027417">
    <property type="entry name" value="P-loop_NTPase"/>
</dbReference>
<dbReference type="EMBL" id="FNLM01000034">
    <property type="protein sequence ID" value="SDU73477.1"/>
    <property type="molecule type" value="Genomic_DNA"/>
</dbReference>
<dbReference type="InterPro" id="IPR050388">
    <property type="entry name" value="ABC_Ni/Peptide_Import"/>
</dbReference>
<evidence type="ECO:0000259" key="9">
    <source>
        <dbReference type="PROSITE" id="PS50893"/>
    </source>
</evidence>
<comment type="subcellular location">
    <subcellularLocation>
        <location evidence="1">Cell membrane</location>
        <topology evidence="1">Peripheral membrane protein</topology>
    </subcellularLocation>
</comment>
<evidence type="ECO:0000256" key="8">
    <source>
        <dbReference type="SAM" id="MobiDB-lite"/>
    </source>
</evidence>
<dbReference type="CDD" id="cd03257">
    <property type="entry name" value="ABC_NikE_OppD_transporters"/>
    <property type="match status" value="1"/>
</dbReference>
<evidence type="ECO:0000256" key="6">
    <source>
        <dbReference type="ARBA" id="ARBA00022840"/>
    </source>
</evidence>
<evidence type="ECO:0000256" key="3">
    <source>
        <dbReference type="ARBA" id="ARBA00022448"/>
    </source>
</evidence>
<accession>A0A1H2KXH3</accession>
<protein>
    <submittedName>
        <fullName evidence="10">Peptide/nickel transport system ATP-binding protein</fullName>
    </submittedName>
</protein>
<reference evidence="10 11" key="1">
    <citation type="submission" date="2016-10" db="EMBL/GenBank/DDBJ databases">
        <authorList>
            <person name="de Groot N.N."/>
        </authorList>
    </citation>
    <scope>NUCLEOTIDE SEQUENCE [LARGE SCALE GENOMIC DNA]</scope>
    <source>
        <strain evidence="10 11">DSM 44215</strain>
    </source>
</reference>
<dbReference type="STRING" id="158898.SAMN04488548_1343972"/>
<evidence type="ECO:0000256" key="5">
    <source>
        <dbReference type="ARBA" id="ARBA00022741"/>
    </source>
</evidence>
<dbReference type="GO" id="GO:0005524">
    <property type="term" value="F:ATP binding"/>
    <property type="evidence" value="ECO:0007669"/>
    <property type="project" value="UniProtKB-KW"/>
</dbReference>
<evidence type="ECO:0000256" key="1">
    <source>
        <dbReference type="ARBA" id="ARBA00004202"/>
    </source>
</evidence>
<dbReference type="Pfam" id="PF00005">
    <property type="entry name" value="ABC_tran"/>
    <property type="match status" value="1"/>
</dbReference>
<dbReference type="InterPro" id="IPR003439">
    <property type="entry name" value="ABC_transporter-like_ATP-bd"/>
</dbReference>
<dbReference type="InterPro" id="IPR017871">
    <property type="entry name" value="ABC_transporter-like_CS"/>
</dbReference>
<proteinExistence type="inferred from homology"/>
<keyword evidence="5" id="KW-0547">Nucleotide-binding</keyword>
<keyword evidence="6 10" id="KW-0067">ATP-binding</keyword>
<dbReference type="PROSITE" id="PS00211">
    <property type="entry name" value="ABC_TRANSPORTER_1"/>
    <property type="match status" value="1"/>
</dbReference>
<dbReference type="Gene3D" id="3.40.50.300">
    <property type="entry name" value="P-loop containing nucleotide triphosphate hydrolases"/>
    <property type="match status" value="1"/>
</dbReference>
<dbReference type="AlphaFoldDB" id="A0A1H2KXH3"/>
<dbReference type="RefSeq" id="WP_074852473.1">
    <property type="nucleotide sequence ID" value="NZ_FNLM01000034.1"/>
</dbReference>
<comment type="similarity">
    <text evidence="2">Belongs to the ABC transporter superfamily.</text>
</comment>
<keyword evidence="3" id="KW-0813">Transport</keyword>
<name>A0A1H2KXH3_9ACTN</name>
<dbReference type="InterPro" id="IPR003593">
    <property type="entry name" value="AAA+_ATPase"/>
</dbReference>
<evidence type="ECO:0000313" key="11">
    <source>
        <dbReference type="Proteomes" id="UP000183180"/>
    </source>
</evidence>
<organism evidence="10 11">
    <name type="scientific">Gordonia westfalica</name>
    <dbReference type="NCBI Taxonomy" id="158898"/>
    <lineage>
        <taxon>Bacteria</taxon>
        <taxon>Bacillati</taxon>
        <taxon>Actinomycetota</taxon>
        <taxon>Actinomycetes</taxon>
        <taxon>Mycobacteriales</taxon>
        <taxon>Gordoniaceae</taxon>
        <taxon>Gordonia</taxon>
    </lineage>
</organism>
<evidence type="ECO:0000256" key="4">
    <source>
        <dbReference type="ARBA" id="ARBA00022475"/>
    </source>
</evidence>
<keyword evidence="7" id="KW-0472">Membrane</keyword>
<keyword evidence="4" id="KW-1003">Cell membrane</keyword>
<evidence type="ECO:0000256" key="2">
    <source>
        <dbReference type="ARBA" id="ARBA00005417"/>
    </source>
</evidence>
<feature type="domain" description="ABC transporter" evidence="9">
    <location>
        <begin position="31"/>
        <end position="277"/>
    </location>
</feature>
<dbReference type="Proteomes" id="UP000183180">
    <property type="component" value="Unassembled WGS sequence"/>
</dbReference>
<evidence type="ECO:0000256" key="7">
    <source>
        <dbReference type="ARBA" id="ARBA00023136"/>
    </source>
</evidence>
<dbReference type="SMART" id="SM00382">
    <property type="entry name" value="AAA"/>
    <property type="match status" value="1"/>
</dbReference>
<gene>
    <name evidence="10" type="ORF">SAMN04488548_1343972</name>
</gene>
<dbReference type="GO" id="GO:0016887">
    <property type="term" value="F:ATP hydrolysis activity"/>
    <property type="evidence" value="ECO:0007669"/>
    <property type="project" value="InterPro"/>
</dbReference>
<sequence>MTALTEDTTAAVGDAESDMTGSNVTSNGPVLEVTDLTIRYGGVEKIHPTSFTIGRRERVAIVGESGSGKSSIANALGGFIPPGVGEVSAATLSLSGRSLLAEKAQQIPARRQGISMIFQDAMSSLDPIWSVGSQLMAVLPKSRYGSRKDRAAAAEACLEQVGIVEPRRVMSSVPGQLSGGMRQRVMMAIALASEPELLIADEPTSALDASLAVSVMELMTSLTLQNGASLVFITHDIALARRFADKVLVMQAGNVVETIAAADLDHATHPYTRGLLECMPTLSSAQLDRLPTLDTVMREETAA</sequence>
<feature type="region of interest" description="Disordered" evidence="8">
    <location>
        <begin position="1"/>
        <end position="26"/>
    </location>
</feature>
<dbReference type="PANTHER" id="PTHR43297">
    <property type="entry name" value="OLIGOPEPTIDE TRANSPORT ATP-BINDING PROTEIN APPD"/>
    <property type="match status" value="1"/>
</dbReference>
<dbReference type="GO" id="GO:0005886">
    <property type="term" value="C:plasma membrane"/>
    <property type="evidence" value="ECO:0007669"/>
    <property type="project" value="UniProtKB-SubCell"/>
</dbReference>
<evidence type="ECO:0000313" key="10">
    <source>
        <dbReference type="EMBL" id="SDU73477.1"/>
    </source>
</evidence>
<dbReference type="SUPFAM" id="SSF52540">
    <property type="entry name" value="P-loop containing nucleoside triphosphate hydrolases"/>
    <property type="match status" value="1"/>
</dbReference>